<dbReference type="InterPro" id="IPR000719">
    <property type="entry name" value="Prot_kinase_dom"/>
</dbReference>
<keyword evidence="1" id="KW-0723">Serine/threonine-protein kinase</keyword>
<proteinExistence type="predicted"/>
<keyword evidence="2" id="KW-0808">Transferase</keyword>
<dbReference type="PROSITE" id="PS00109">
    <property type="entry name" value="PROTEIN_KINASE_TYR"/>
    <property type="match status" value="1"/>
</dbReference>
<dbReference type="PANTHER" id="PTHR24345:SF0">
    <property type="entry name" value="CELL CYCLE SERINE_THREONINE-PROTEIN KINASE CDC5_MSD2"/>
    <property type="match status" value="1"/>
</dbReference>
<sequence>MDLNLVYHQVYRIMLNTLINKRYFIKEKISSGGFCDIYKASDIYEEYFQTKREVVLKIPNDKLLNKEDINEFLFMEYKILRQLSHDNIIKVFDFGIDTNLNVPYIVLEYLYGTLLKDINKNNLTKKDIKKISENLKKTLKYIHKKKIVHADISTSNIMVLKNNIKIFDFGVSLDKKDTLKLDYKANYYINNKYSSENILSGKEPTFDCDKYSLKLVIKELNRYCTRG</sequence>
<organism evidence="7 8">
    <name type="scientific">Aliarcobacter skirrowii CCUG 10374</name>
    <dbReference type="NCBI Taxonomy" id="1032239"/>
    <lineage>
        <taxon>Bacteria</taxon>
        <taxon>Pseudomonadati</taxon>
        <taxon>Campylobacterota</taxon>
        <taxon>Epsilonproteobacteria</taxon>
        <taxon>Campylobacterales</taxon>
        <taxon>Arcobacteraceae</taxon>
        <taxon>Aliarcobacter</taxon>
    </lineage>
</organism>
<dbReference type="InterPro" id="IPR011009">
    <property type="entry name" value="Kinase-like_dom_sf"/>
</dbReference>
<evidence type="ECO:0000256" key="3">
    <source>
        <dbReference type="ARBA" id="ARBA00022741"/>
    </source>
</evidence>
<keyword evidence="8" id="KW-1185">Reference proteome</keyword>
<dbReference type="PROSITE" id="PS50011">
    <property type="entry name" value="PROTEIN_KINASE_DOM"/>
    <property type="match status" value="1"/>
</dbReference>
<keyword evidence="3" id="KW-0547">Nucleotide-binding</keyword>
<accession>A0ABY0EHX2</accession>
<dbReference type="Proteomes" id="UP000290580">
    <property type="component" value="Unassembled WGS sequence"/>
</dbReference>
<evidence type="ECO:0000259" key="6">
    <source>
        <dbReference type="PROSITE" id="PS50011"/>
    </source>
</evidence>
<reference evidence="7 8" key="1">
    <citation type="submission" date="2017-09" db="EMBL/GenBank/DDBJ databases">
        <title>Genomics of the genus Arcobacter.</title>
        <authorList>
            <person name="Perez-Cataluna A."/>
            <person name="Figueras M.J."/>
            <person name="Salas-Masso N."/>
        </authorList>
    </citation>
    <scope>NUCLEOTIDE SEQUENCE [LARGE SCALE GENOMIC DNA]</scope>
    <source>
        <strain evidence="7 8">LMG 6621</strain>
    </source>
</reference>
<dbReference type="PANTHER" id="PTHR24345">
    <property type="entry name" value="SERINE/THREONINE-PROTEIN KINASE PLK"/>
    <property type="match status" value="1"/>
</dbReference>
<dbReference type="Pfam" id="PF00069">
    <property type="entry name" value="Pkinase"/>
    <property type="match status" value="1"/>
</dbReference>
<dbReference type="Gene3D" id="3.30.200.20">
    <property type="entry name" value="Phosphorylase Kinase, domain 1"/>
    <property type="match status" value="1"/>
</dbReference>
<evidence type="ECO:0000256" key="1">
    <source>
        <dbReference type="ARBA" id="ARBA00022527"/>
    </source>
</evidence>
<protein>
    <recommendedName>
        <fullName evidence="6">Protein kinase domain-containing protein</fullName>
    </recommendedName>
</protein>
<evidence type="ECO:0000256" key="4">
    <source>
        <dbReference type="ARBA" id="ARBA00022777"/>
    </source>
</evidence>
<name>A0ABY0EHX2_9BACT</name>
<gene>
    <name evidence="7" type="ORF">CP959_10045</name>
</gene>
<evidence type="ECO:0000256" key="5">
    <source>
        <dbReference type="ARBA" id="ARBA00022840"/>
    </source>
</evidence>
<evidence type="ECO:0000256" key="2">
    <source>
        <dbReference type="ARBA" id="ARBA00022679"/>
    </source>
</evidence>
<evidence type="ECO:0000313" key="7">
    <source>
        <dbReference type="EMBL" id="RXI24695.1"/>
    </source>
</evidence>
<comment type="caution">
    <text evidence="7">The sequence shown here is derived from an EMBL/GenBank/DDBJ whole genome shotgun (WGS) entry which is preliminary data.</text>
</comment>
<dbReference type="SUPFAM" id="SSF56112">
    <property type="entry name" value="Protein kinase-like (PK-like)"/>
    <property type="match status" value="1"/>
</dbReference>
<keyword evidence="5" id="KW-0067">ATP-binding</keyword>
<dbReference type="InterPro" id="IPR008266">
    <property type="entry name" value="Tyr_kinase_AS"/>
</dbReference>
<evidence type="ECO:0000313" key="8">
    <source>
        <dbReference type="Proteomes" id="UP000290580"/>
    </source>
</evidence>
<feature type="domain" description="Protein kinase" evidence="6">
    <location>
        <begin position="23"/>
        <end position="227"/>
    </location>
</feature>
<dbReference type="EMBL" id="NXIC01000010">
    <property type="protein sequence ID" value="RXI24695.1"/>
    <property type="molecule type" value="Genomic_DNA"/>
</dbReference>
<keyword evidence="4" id="KW-0418">Kinase</keyword>
<dbReference type="Gene3D" id="1.10.510.10">
    <property type="entry name" value="Transferase(Phosphotransferase) domain 1"/>
    <property type="match status" value="1"/>
</dbReference>